<reference evidence="2" key="1">
    <citation type="journal article" date="2014" name="Front. Microbiol.">
        <title>High frequency of phylogenetically diverse reductive dehalogenase-homologous genes in deep subseafloor sedimentary metagenomes.</title>
        <authorList>
            <person name="Kawai M."/>
            <person name="Futagami T."/>
            <person name="Toyoda A."/>
            <person name="Takaki Y."/>
            <person name="Nishi S."/>
            <person name="Hori S."/>
            <person name="Arai W."/>
            <person name="Tsubouchi T."/>
            <person name="Morono Y."/>
            <person name="Uchiyama I."/>
            <person name="Ito T."/>
            <person name="Fujiyama A."/>
            <person name="Inagaki F."/>
            <person name="Takami H."/>
        </authorList>
    </citation>
    <scope>NUCLEOTIDE SEQUENCE</scope>
    <source>
        <strain evidence="2">Expedition CK06-06</strain>
    </source>
</reference>
<dbReference type="Gene3D" id="3.30.70.120">
    <property type="match status" value="3"/>
</dbReference>
<dbReference type="AlphaFoldDB" id="X1EZ01"/>
<protein>
    <submittedName>
        <fullName evidence="2">Uncharacterized protein</fullName>
    </submittedName>
</protein>
<comment type="caution">
    <text evidence="2">The sequence shown here is derived from an EMBL/GenBank/DDBJ whole genome shotgun (WGS) entry which is preliminary data.</text>
</comment>
<dbReference type="InterPro" id="IPR015867">
    <property type="entry name" value="N-reg_PII/ATP_PRibTrfase_C"/>
</dbReference>
<dbReference type="InterPro" id="IPR011322">
    <property type="entry name" value="N-reg_PII-like_a/b"/>
</dbReference>
<organism evidence="2">
    <name type="scientific">marine sediment metagenome</name>
    <dbReference type="NCBI Taxonomy" id="412755"/>
    <lineage>
        <taxon>unclassified sequences</taxon>
        <taxon>metagenomes</taxon>
        <taxon>ecological metagenomes</taxon>
    </lineage>
</organism>
<feature type="non-terminal residue" evidence="2">
    <location>
        <position position="297"/>
    </location>
</feature>
<dbReference type="EMBL" id="BARU01006910">
    <property type="protein sequence ID" value="GAH38611.1"/>
    <property type="molecule type" value="Genomic_DNA"/>
</dbReference>
<dbReference type="PANTHER" id="PTHR35983">
    <property type="entry name" value="UPF0166 PROTEIN TM_0021"/>
    <property type="match status" value="1"/>
</dbReference>
<gene>
    <name evidence="2" type="ORF">S03H2_13618</name>
</gene>
<comment type="similarity">
    <text evidence="1">Belongs to the UPF0166 family.</text>
</comment>
<proteinExistence type="inferred from homology"/>
<name>X1EZ01_9ZZZZ</name>
<dbReference type="Pfam" id="PF02641">
    <property type="entry name" value="DUF190"/>
    <property type="match status" value="3"/>
</dbReference>
<dbReference type="PANTHER" id="PTHR35983:SF1">
    <property type="entry name" value="UPF0166 PROTEIN TM_0021"/>
    <property type="match status" value="1"/>
</dbReference>
<dbReference type="SUPFAM" id="SSF54913">
    <property type="entry name" value="GlnB-like"/>
    <property type="match status" value="3"/>
</dbReference>
<accession>X1EZ01</accession>
<dbReference type="InterPro" id="IPR003793">
    <property type="entry name" value="UPF0166"/>
</dbReference>
<sequence>MNDEILTLTAYFAERERTNDRFLADEMLHLFHDQGIPASVLLRGIAGFGVSNVVLSDRSLSLGESAPVTISAVDHPERILALTDSVTAMTARGVITLRRAHDLPSPLPANPEDVRLSLNLGRKQRVAGKPGYVAVCAVLHRLGFAGAEVFLGVDGTVAGQRRRARFFSSNREVPLLVAAVGTAAQAAAAVDELPKILPDPVFRVENIGVCKKDGQQLADPRELAGTSPFQKLTVRTAEDTLIDGRPIHRALIEQLRDSAHASGATVLRGMWGYLGTDRPHGDRFPHLARHVPVSTVI</sequence>
<evidence type="ECO:0000313" key="2">
    <source>
        <dbReference type="EMBL" id="GAH38611.1"/>
    </source>
</evidence>
<evidence type="ECO:0000256" key="1">
    <source>
        <dbReference type="ARBA" id="ARBA00010554"/>
    </source>
</evidence>